<evidence type="ECO:0000313" key="2">
    <source>
        <dbReference type="Proteomes" id="UP000255505"/>
    </source>
</evidence>
<proteinExistence type="predicted"/>
<dbReference type="Proteomes" id="UP000255505">
    <property type="component" value="Unassembled WGS sequence"/>
</dbReference>
<accession>A0A375I5T9</accession>
<sequence length="66" mass="7513">MPVIPNAMMPPVILYISEFSMRSHSTVVRHVVVHVVLHPAKSMPLRVDGQIVIATLKWCINFFAMR</sequence>
<name>A0A375I5T9_9BURK</name>
<protein>
    <submittedName>
        <fullName evidence="1">Uncharacterized protein</fullName>
    </submittedName>
</protein>
<evidence type="ECO:0000313" key="1">
    <source>
        <dbReference type="EMBL" id="SPK70176.1"/>
    </source>
</evidence>
<gene>
    <name evidence="1" type="ORF">CT19425_U380030</name>
</gene>
<organism evidence="1 2">
    <name type="scientific">Cupriavidus taiwanensis</name>
    <dbReference type="NCBI Taxonomy" id="164546"/>
    <lineage>
        <taxon>Bacteria</taxon>
        <taxon>Pseudomonadati</taxon>
        <taxon>Pseudomonadota</taxon>
        <taxon>Betaproteobacteria</taxon>
        <taxon>Burkholderiales</taxon>
        <taxon>Burkholderiaceae</taxon>
        <taxon>Cupriavidus</taxon>
    </lineage>
</organism>
<dbReference type="AlphaFoldDB" id="A0A375I5T9"/>
<reference evidence="1 2" key="1">
    <citation type="submission" date="2018-01" db="EMBL/GenBank/DDBJ databases">
        <authorList>
            <person name="Gaut B.S."/>
            <person name="Morton B.R."/>
            <person name="Clegg M.T."/>
            <person name="Duvall M.R."/>
        </authorList>
    </citation>
    <scope>NUCLEOTIDE SEQUENCE [LARGE SCALE GENOMIC DNA]</scope>
    <source>
        <strain evidence="1">Cupriavidus taiwanensis LMG 19425</strain>
    </source>
</reference>
<dbReference type="EMBL" id="OOEF01000032">
    <property type="protein sequence ID" value="SPK70176.1"/>
    <property type="molecule type" value="Genomic_DNA"/>
</dbReference>